<keyword evidence="7" id="KW-0548">Nucleotidyltransferase</keyword>
<dbReference type="GO" id="GO:0005524">
    <property type="term" value="F:ATP binding"/>
    <property type="evidence" value="ECO:0007669"/>
    <property type="project" value="UniProtKB-KW"/>
</dbReference>
<evidence type="ECO:0000256" key="11">
    <source>
        <dbReference type="ARBA" id="ARBA00048366"/>
    </source>
</evidence>
<evidence type="ECO:0000256" key="4">
    <source>
        <dbReference type="ARBA" id="ARBA00022490"/>
    </source>
</evidence>
<protein>
    <recommendedName>
        <fullName evidence="10">L-threonylcarbamoyladenylate synthase</fullName>
        <ecNumber evidence="3">2.7.7.87</ecNumber>
    </recommendedName>
    <alternativeName>
        <fullName evidence="10">L-threonylcarbamoyladenylate synthase</fullName>
    </alternativeName>
</protein>
<name>A0A0G0Q5Y2_9BACT</name>
<comment type="catalytic activity">
    <reaction evidence="11">
        <text>L-threonine + hydrogencarbonate + ATP = L-threonylcarbamoyladenylate + diphosphate + H2O</text>
        <dbReference type="Rhea" id="RHEA:36407"/>
        <dbReference type="ChEBI" id="CHEBI:15377"/>
        <dbReference type="ChEBI" id="CHEBI:17544"/>
        <dbReference type="ChEBI" id="CHEBI:30616"/>
        <dbReference type="ChEBI" id="CHEBI:33019"/>
        <dbReference type="ChEBI" id="CHEBI:57926"/>
        <dbReference type="ChEBI" id="CHEBI:73682"/>
        <dbReference type="EC" id="2.7.7.87"/>
    </reaction>
</comment>
<evidence type="ECO:0000259" key="12">
    <source>
        <dbReference type="PROSITE" id="PS51163"/>
    </source>
</evidence>
<dbReference type="InterPro" id="IPR027417">
    <property type="entry name" value="P-loop_NTPase"/>
</dbReference>
<dbReference type="GO" id="GO:0061710">
    <property type="term" value="F:L-threonylcarbamoyladenylate synthase"/>
    <property type="evidence" value="ECO:0007669"/>
    <property type="project" value="UniProtKB-EC"/>
</dbReference>
<dbReference type="EC" id="2.7.7.87" evidence="3"/>
<dbReference type="EMBL" id="LBWK01000002">
    <property type="protein sequence ID" value="KKR05825.1"/>
    <property type="molecule type" value="Genomic_DNA"/>
</dbReference>
<evidence type="ECO:0000256" key="10">
    <source>
        <dbReference type="ARBA" id="ARBA00029774"/>
    </source>
</evidence>
<evidence type="ECO:0000256" key="2">
    <source>
        <dbReference type="ARBA" id="ARBA00007663"/>
    </source>
</evidence>
<evidence type="ECO:0000313" key="14">
    <source>
        <dbReference type="Proteomes" id="UP000034799"/>
    </source>
</evidence>
<dbReference type="PANTHER" id="PTHR17490:SF16">
    <property type="entry name" value="THREONYLCARBAMOYL-AMP SYNTHASE"/>
    <property type="match status" value="1"/>
</dbReference>
<comment type="similarity">
    <text evidence="2">Belongs to the SUA5 family.</text>
</comment>
<sequence>MEIVKVEADNLKGIISKAVEVLKNGGTLIYPTETCYGIGVDATNQKAVDKLYEYKGFRGQKPFSMAVFDRKMAQEYVEINEMADNLYRNYLPGPVTVVSASKGRVAKGVESQWGSVGIRIPDHKIPIEIVKAYGKPITATSANVSYKPVPYSIEQYLRLTPKKSLEYIDLIIDAGELPKNVPSTVLDTTMNSLQVLREGKLEFENAIKKSKLFKTEVTKNTDETIRFGEEVGKIFFDKHTNGPLIFALSGELGAGKTQFTKGVGNLLGVEDVVNSPTYTIINEYQYQESGTPRTLAHMDTWRISNANEFERAGLQEYLEKSDIVVIEWADKYYNELEKLVKEYDGEIVKVNFKYLDQETREISVYETK</sequence>
<dbReference type="GO" id="GO:0003725">
    <property type="term" value="F:double-stranded RNA binding"/>
    <property type="evidence" value="ECO:0007669"/>
    <property type="project" value="InterPro"/>
</dbReference>
<dbReference type="Gene3D" id="3.90.870.10">
    <property type="entry name" value="DHBP synthase"/>
    <property type="match status" value="1"/>
</dbReference>
<evidence type="ECO:0000256" key="8">
    <source>
        <dbReference type="ARBA" id="ARBA00022741"/>
    </source>
</evidence>
<evidence type="ECO:0000256" key="6">
    <source>
        <dbReference type="ARBA" id="ARBA00022694"/>
    </source>
</evidence>
<dbReference type="Pfam" id="PF01300">
    <property type="entry name" value="Sua5_yciO_yrdC"/>
    <property type="match status" value="1"/>
</dbReference>
<dbReference type="NCBIfam" id="TIGR00150">
    <property type="entry name" value="T6A_YjeE"/>
    <property type="match status" value="1"/>
</dbReference>
<dbReference type="AlphaFoldDB" id="A0A0G0Q5Y2"/>
<organism evidence="13 14">
    <name type="scientific">candidate division WS6 bacterium GW2011_GWF2_39_15</name>
    <dbReference type="NCBI Taxonomy" id="1619100"/>
    <lineage>
        <taxon>Bacteria</taxon>
        <taxon>Candidatus Dojkabacteria</taxon>
    </lineage>
</organism>
<dbReference type="STRING" id="1619100.UT34_C0002G0332"/>
<dbReference type="Proteomes" id="UP000034799">
    <property type="component" value="Unassembled WGS sequence"/>
</dbReference>
<evidence type="ECO:0000256" key="3">
    <source>
        <dbReference type="ARBA" id="ARBA00012584"/>
    </source>
</evidence>
<dbReference type="Gene3D" id="3.40.50.300">
    <property type="entry name" value="P-loop containing nucleotide triphosphate hydrolases"/>
    <property type="match status" value="1"/>
</dbReference>
<evidence type="ECO:0000256" key="9">
    <source>
        <dbReference type="ARBA" id="ARBA00022840"/>
    </source>
</evidence>
<reference evidence="13 14" key="1">
    <citation type="journal article" date="2015" name="Nature">
        <title>rRNA introns, odd ribosomes, and small enigmatic genomes across a large radiation of phyla.</title>
        <authorList>
            <person name="Brown C.T."/>
            <person name="Hug L.A."/>
            <person name="Thomas B.C."/>
            <person name="Sharon I."/>
            <person name="Castelle C.J."/>
            <person name="Singh A."/>
            <person name="Wilkins M.J."/>
            <person name="Williams K.H."/>
            <person name="Banfield J.F."/>
        </authorList>
    </citation>
    <scope>NUCLEOTIDE SEQUENCE [LARGE SCALE GENOMIC DNA]</scope>
</reference>
<dbReference type="PANTHER" id="PTHR17490">
    <property type="entry name" value="SUA5"/>
    <property type="match status" value="1"/>
</dbReference>
<keyword evidence="9" id="KW-0067">ATP-binding</keyword>
<keyword evidence="6" id="KW-0819">tRNA processing</keyword>
<dbReference type="Pfam" id="PF02367">
    <property type="entry name" value="TsaE"/>
    <property type="match status" value="1"/>
</dbReference>
<dbReference type="InterPro" id="IPR003442">
    <property type="entry name" value="T6A_TsaE"/>
</dbReference>
<feature type="domain" description="YrdC-like" evidence="12">
    <location>
        <begin position="12"/>
        <end position="201"/>
    </location>
</feature>
<dbReference type="NCBIfam" id="TIGR00057">
    <property type="entry name" value="L-threonylcarbamoyladenylate synthase"/>
    <property type="match status" value="1"/>
</dbReference>
<evidence type="ECO:0000256" key="1">
    <source>
        <dbReference type="ARBA" id="ARBA00004496"/>
    </source>
</evidence>
<dbReference type="InterPro" id="IPR017945">
    <property type="entry name" value="DHBP_synth_RibB-like_a/b_dom"/>
</dbReference>
<dbReference type="GO" id="GO:0005737">
    <property type="term" value="C:cytoplasm"/>
    <property type="evidence" value="ECO:0007669"/>
    <property type="project" value="UniProtKB-SubCell"/>
</dbReference>
<dbReference type="InterPro" id="IPR050156">
    <property type="entry name" value="TC-AMP_synthase_SUA5"/>
</dbReference>
<evidence type="ECO:0000313" key="13">
    <source>
        <dbReference type="EMBL" id="KKR05825.1"/>
    </source>
</evidence>
<evidence type="ECO:0000256" key="5">
    <source>
        <dbReference type="ARBA" id="ARBA00022679"/>
    </source>
</evidence>
<evidence type="ECO:0000256" key="7">
    <source>
        <dbReference type="ARBA" id="ARBA00022695"/>
    </source>
</evidence>
<dbReference type="SUPFAM" id="SSF55821">
    <property type="entry name" value="YrdC/RibB"/>
    <property type="match status" value="1"/>
</dbReference>
<dbReference type="GO" id="GO:0006450">
    <property type="term" value="P:regulation of translational fidelity"/>
    <property type="evidence" value="ECO:0007669"/>
    <property type="project" value="TreeGrafter"/>
</dbReference>
<keyword evidence="5" id="KW-0808">Transferase</keyword>
<comment type="caution">
    <text evidence="13">The sequence shown here is derived from an EMBL/GenBank/DDBJ whole genome shotgun (WGS) entry which is preliminary data.</text>
</comment>
<comment type="subcellular location">
    <subcellularLocation>
        <location evidence="1">Cytoplasm</location>
    </subcellularLocation>
</comment>
<proteinExistence type="inferred from homology"/>
<keyword evidence="8" id="KW-0547">Nucleotide-binding</keyword>
<dbReference type="SUPFAM" id="SSF52540">
    <property type="entry name" value="P-loop containing nucleoside triphosphate hydrolases"/>
    <property type="match status" value="1"/>
</dbReference>
<dbReference type="GO" id="GO:0002949">
    <property type="term" value="P:tRNA threonylcarbamoyladenosine modification"/>
    <property type="evidence" value="ECO:0007669"/>
    <property type="project" value="InterPro"/>
</dbReference>
<dbReference type="InterPro" id="IPR006070">
    <property type="entry name" value="Sua5-like_dom"/>
</dbReference>
<accession>A0A0G0Q5Y2</accession>
<keyword evidence="4" id="KW-0963">Cytoplasm</keyword>
<dbReference type="PROSITE" id="PS51163">
    <property type="entry name" value="YRDC"/>
    <property type="match status" value="1"/>
</dbReference>
<dbReference type="PATRIC" id="fig|1619100.3.peg.888"/>
<gene>
    <name evidence="13" type="ORF">UT34_C0002G0332</name>
</gene>
<dbReference type="GO" id="GO:0000049">
    <property type="term" value="F:tRNA binding"/>
    <property type="evidence" value="ECO:0007669"/>
    <property type="project" value="TreeGrafter"/>
</dbReference>